<evidence type="ECO:0000313" key="4">
    <source>
        <dbReference type="Proteomes" id="UP000279541"/>
    </source>
</evidence>
<gene>
    <name evidence="1" type="ORF">EG359_02725</name>
    <name evidence="2" type="ORF">SAMN05421768_101818</name>
</gene>
<organism evidence="2 3">
    <name type="scientific">Chryseobacterium joostei</name>
    <dbReference type="NCBI Taxonomy" id="112234"/>
    <lineage>
        <taxon>Bacteria</taxon>
        <taxon>Pseudomonadati</taxon>
        <taxon>Bacteroidota</taxon>
        <taxon>Flavobacteriia</taxon>
        <taxon>Flavobacteriales</taxon>
        <taxon>Weeksellaceae</taxon>
        <taxon>Chryseobacterium group</taxon>
        <taxon>Chryseobacterium</taxon>
    </lineage>
</organism>
<dbReference type="RefSeq" id="WP_076352031.1">
    <property type="nucleotide sequence ID" value="NZ_CP033926.1"/>
</dbReference>
<proteinExistence type="predicted"/>
<dbReference type="KEGG" id="cjt:EG359_02725"/>
<dbReference type="EMBL" id="FTNZ01000001">
    <property type="protein sequence ID" value="SIS29974.1"/>
    <property type="molecule type" value="Genomic_DNA"/>
</dbReference>
<dbReference type="AlphaFoldDB" id="A0A1N7HYQ2"/>
<dbReference type="OrthoDB" id="1264352at2"/>
<dbReference type="EMBL" id="CP033926">
    <property type="protein sequence ID" value="AZA98583.1"/>
    <property type="molecule type" value="Genomic_DNA"/>
</dbReference>
<name>A0A1N7HYQ2_9FLAO</name>
<keyword evidence="4" id="KW-1185">Reference proteome</keyword>
<dbReference type="Proteomes" id="UP000279541">
    <property type="component" value="Chromosome"/>
</dbReference>
<sequence>MGVFKIKRVVILSYIKKVAISGTVVNDIEKRMSEFTKLIINNVEIPITEINEMLIDNTSYI</sequence>
<evidence type="ECO:0000313" key="2">
    <source>
        <dbReference type="EMBL" id="SIS29974.1"/>
    </source>
</evidence>
<protein>
    <submittedName>
        <fullName evidence="2">Uncharacterized protein</fullName>
    </submittedName>
</protein>
<reference evidence="1 4" key="2">
    <citation type="submission" date="2018-11" db="EMBL/GenBank/DDBJ databases">
        <title>Proposal to divide the Flavobacteriaceae and reorganize its genera based on Amino Acid Identity values calculated from whole genome sequences.</title>
        <authorList>
            <person name="Nicholson A.C."/>
            <person name="Gulvik C.A."/>
            <person name="Whitney A.M."/>
            <person name="Humrighouse B.W."/>
            <person name="Bell M."/>
            <person name="Holmes B."/>
            <person name="Steigerwalt A.G."/>
            <person name="Villarma A."/>
            <person name="Sheth M."/>
            <person name="Batra D."/>
            <person name="Pryor J."/>
            <person name="Bernardet J.-F."/>
            <person name="Hugo C."/>
            <person name="Kampfer P."/>
            <person name="Newman J."/>
            <person name="McQuiston J.R."/>
        </authorList>
    </citation>
    <scope>NUCLEOTIDE SEQUENCE [LARGE SCALE GENOMIC DNA]</scope>
    <source>
        <strain evidence="1 4">DSM 16927</strain>
    </source>
</reference>
<evidence type="ECO:0000313" key="1">
    <source>
        <dbReference type="EMBL" id="AZA98583.1"/>
    </source>
</evidence>
<evidence type="ECO:0000313" key="3">
    <source>
        <dbReference type="Proteomes" id="UP000186106"/>
    </source>
</evidence>
<dbReference type="Proteomes" id="UP000186106">
    <property type="component" value="Unassembled WGS sequence"/>
</dbReference>
<accession>A0A1N7HYQ2</accession>
<reference evidence="2 3" key="1">
    <citation type="submission" date="2017-01" db="EMBL/GenBank/DDBJ databases">
        <authorList>
            <person name="Mah S.A."/>
            <person name="Swanson W.J."/>
            <person name="Moy G.W."/>
            <person name="Vacquier V.D."/>
        </authorList>
    </citation>
    <scope>NUCLEOTIDE SEQUENCE [LARGE SCALE GENOMIC DNA]</scope>
    <source>
        <strain evidence="2 3">DSM 16927</strain>
    </source>
</reference>